<reference evidence="3" key="3">
    <citation type="submission" date="2014-09" db="EMBL/GenBank/DDBJ databases">
        <authorList>
            <person name="Magalhaes I.L.F."/>
            <person name="Oliveira U."/>
            <person name="Santos F.R."/>
            <person name="Vidigal T.H.D.A."/>
            <person name="Brescovit A.D."/>
            <person name="Santos A.J."/>
        </authorList>
    </citation>
    <scope>NUCLEOTIDE SEQUENCE</scope>
</reference>
<reference evidence="2" key="1">
    <citation type="journal article" date="2014" name="PLoS ONE">
        <title>Transcriptome-Based Identification of ABC Transporters in the Western Tarnished Plant Bug Lygus hesperus.</title>
        <authorList>
            <person name="Hull J.J."/>
            <person name="Chaney K."/>
            <person name="Geib S.M."/>
            <person name="Fabrick J.A."/>
            <person name="Brent C.S."/>
            <person name="Walsh D."/>
            <person name="Lavine L.C."/>
        </authorList>
    </citation>
    <scope>NUCLEOTIDE SEQUENCE</scope>
</reference>
<evidence type="ECO:0000256" key="1">
    <source>
        <dbReference type="SAM" id="MobiDB-lite"/>
    </source>
</evidence>
<reference evidence="2" key="2">
    <citation type="submission" date="2014-07" db="EMBL/GenBank/DDBJ databases">
        <authorList>
            <person name="Hull J."/>
        </authorList>
    </citation>
    <scope>NUCLEOTIDE SEQUENCE</scope>
</reference>
<feature type="compositionally biased region" description="Polar residues" evidence="1">
    <location>
        <begin position="391"/>
        <end position="406"/>
    </location>
</feature>
<feature type="compositionally biased region" description="Basic residues" evidence="1">
    <location>
        <begin position="502"/>
        <end position="513"/>
    </location>
</feature>
<dbReference type="EMBL" id="GBRD01011659">
    <property type="protein sequence ID" value="JAG54165.1"/>
    <property type="molecule type" value="Transcribed_RNA"/>
</dbReference>
<feature type="region of interest" description="Disordered" evidence="1">
    <location>
        <begin position="465"/>
        <end position="544"/>
    </location>
</feature>
<name>A0A0A9XDH6_LYGHE</name>
<organism evidence="2">
    <name type="scientific">Lygus hesperus</name>
    <name type="common">Western plant bug</name>
    <dbReference type="NCBI Taxonomy" id="30085"/>
    <lineage>
        <taxon>Eukaryota</taxon>
        <taxon>Metazoa</taxon>
        <taxon>Ecdysozoa</taxon>
        <taxon>Arthropoda</taxon>
        <taxon>Hexapoda</taxon>
        <taxon>Insecta</taxon>
        <taxon>Pterygota</taxon>
        <taxon>Neoptera</taxon>
        <taxon>Paraneoptera</taxon>
        <taxon>Hemiptera</taxon>
        <taxon>Heteroptera</taxon>
        <taxon>Panheteroptera</taxon>
        <taxon>Cimicomorpha</taxon>
        <taxon>Miridae</taxon>
        <taxon>Mirini</taxon>
        <taxon>Lygus</taxon>
    </lineage>
</organism>
<proteinExistence type="predicted"/>
<gene>
    <name evidence="2" type="ORF">CM83_28925</name>
</gene>
<feature type="compositionally biased region" description="Low complexity" evidence="1">
    <location>
        <begin position="372"/>
        <end position="381"/>
    </location>
</feature>
<feature type="region of interest" description="Disordered" evidence="1">
    <location>
        <begin position="372"/>
        <end position="409"/>
    </location>
</feature>
<feature type="region of interest" description="Disordered" evidence="1">
    <location>
        <begin position="189"/>
        <end position="295"/>
    </location>
</feature>
<protein>
    <submittedName>
        <fullName evidence="2">Uncharacterized protein</fullName>
    </submittedName>
</protein>
<evidence type="ECO:0000313" key="3">
    <source>
        <dbReference type="EMBL" id="JAG54165.1"/>
    </source>
</evidence>
<evidence type="ECO:0000313" key="2">
    <source>
        <dbReference type="EMBL" id="JAG17691.1"/>
    </source>
</evidence>
<feature type="compositionally biased region" description="Polar residues" evidence="1">
    <location>
        <begin position="279"/>
        <end position="292"/>
    </location>
</feature>
<feature type="region of interest" description="Disordered" evidence="1">
    <location>
        <begin position="1"/>
        <end position="25"/>
    </location>
</feature>
<dbReference type="AlphaFoldDB" id="A0A0A9XDH6"/>
<dbReference type="EMBL" id="GBHO01025913">
    <property type="protein sequence ID" value="JAG17691.1"/>
    <property type="molecule type" value="Transcribed_RNA"/>
</dbReference>
<feature type="compositionally biased region" description="Polar residues" evidence="1">
    <location>
        <begin position="201"/>
        <end position="225"/>
    </location>
</feature>
<accession>A0A0A9XDH6</accession>
<sequence>MKPRSPLTLKNPTDAAENREKNLEFQQCDSVSPEIRRSVEQCQANLNIGYRSTWRTRGLKKISIHQNSKRQSEIIMAARRKQQRTDYLDLKRRGDEHQHIHEVQTPSSSTTVGNETLTEEGASSLESLQRLVTGRKEYLEMSQSRKMKLQWYRRVTRQSEQLLNFLRASDRSSGDTLVNDSLVLVRPSSTAEPIRQEPLAEQQQVNSRVTSTQPKLTTTSKPFETTSKRQKNTSVTDQSKPKNHKSENRRPSRARKSNIGNDQGKLNVHMAKPTGYDSGAQQDDTNQGTPSSPAGRVIKRIQEARLALTTHISGSQQMRSEAAPYKRKILENMEGDDKENQVMGHNLGDDSIMCLRTLNLNTDSRKYNNSNTNAFNNSGNFHKNGDKGLSPTRNPSGVPTNQTWSSIKRKRVNSSWTNYTKSGAEGSNIKAEAVGPEMESLGEARVPRPEDSIWWTIRKMWKKHEKGTEMRPDDLGESLSSVEDDPPKGGGFNPYKMLSRARVGRTIKRRRRDTKSSATMTSDDDEADYPSGLTDLQSVGQPSGRAFVIPDQPYEVEEALSMDIIHTAYDFIHNG</sequence>